<protein>
    <submittedName>
        <fullName evidence="1">DNA polymerase III subunit alpha</fullName>
    </submittedName>
</protein>
<evidence type="ECO:0000313" key="2">
    <source>
        <dbReference type="Proteomes" id="UP000287385"/>
    </source>
</evidence>
<reference evidence="1 2" key="1">
    <citation type="submission" date="2016-06" db="EMBL/GenBank/DDBJ databases">
        <title>Acetobacter pasteurianus NBRC 3278 whole genome sequencing project.</title>
        <authorList>
            <person name="Matsutani M."/>
            <person name="Shiwa Y."/>
            <person name="Okamoto-Kainuma A."/>
            <person name="Ishikawa M."/>
            <person name="Koizumi Y."/>
            <person name="Yoshikawa H."/>
            <person name="Yakushi T."/>
            <person name="Matsushita K."/>
        </authorList>
    </citation>
    <scope>NUCLEOTIDE SEQUENCE [LARGE SCALE GENOMIC DNA]</scope>
    <source>
        <strain evidence="1 2">NBRC 3278</strain>
    </source>
</reference>
<dbReference type="AlphaFoldDB" id="A0A401X3K3"/>
<comment type="caution">
    <text evidence="1">The sequence shown here is derived from an EMBL/GenBank/DDBJ whole genome shotgun (WGS) entry which is preliminary data.</text>
</comment>
<proteinExistence type="predicted"/>
<gene>
    <name evidence="1" type="ORF">NBRC3278_1499</name>
</gene>
<dbReference type="RefSeq" id="WP_014456922.1">
    <property type="nucleotide sequence ID" value="NZ_BDEV01000057.1"/>
</dbReference>
<sequence>MGLSEDLIRIFSGQIWGWGRKLDYDVLNDIGTDQSDPSASA</sequence>
<accession>A0A401X3K3</accession>
<evidence type="ECO:0000313" key="1">
    <source>
        <dbReference type="EMBL" id="GCD62406.1"/>
    </source>
</evidence>
<name>A0A401X3K3_ACEPA</name>
<organism evidence="1 2">
    <name type="scientific">Acetobacter pasteurianus NBRC 3278</name>
    <dbReference type="NCBI Taxonomy" id="1226660"/>
    <lineage>
        <taxon>Bacteria</taxon>
        <taxon>Pseudomonadati</taxon>
        <taxon>Pseudomonadota</taxon>
        <taxon>Alphaproteobacteria</taxon>
        <taxon>Acetobacterales</taxon>
        <taxon>Acetobacteraceae</taxon>
        <taxon>Acetobacter</taxon>
    </lineage>
</organism>
<dbReference type="Proteomes" id="UP000287385">
    <property type="component" value="Unassembled WGS sequence"/>
</dbReference>
<dbReference type="EMBL" id="BDEV01000057">
    <property type="protein sequence ID" value="GCD62406.1"/>
    <property type="molecule type" value="Genomic_DNA"/>
</dbReference>
<keyword evidence="2" id="KW-1185">Reference proteome</keyword>